<proteinExistence type="predicted"/>
<evidence type="ECO:0000259" key="3">
    <source>
        <dbReference type="Pfam" id="PF00144"/>
    </source>
</evidence>
<dbReference type="PANTHER" id="PTHR46825">
    <property type="entry name" value="D-ALANYL-D-ALANINE-CARBOXYPEPTIDASE/ENDOPEPTIDASE AMPH"/>
    <property type="match status" value="1"/>
</dbReference>
<accession>A0A6G9Y769</accession>
<keyword evidence="1" id="KW-1133">Transmembrane helix</keyword>
<dbReference type="Pfam" id="PF00144">
    <property type="entry name" value="Beta-lactamase"/>
    <property type="match status" value="1"/>
</dbReference>
<dbReference type="Gene3D" id="3.40.710.10">
    <property type="entry name" value="DD-peptidase/beta-lactamase superfamily"/>
    <property type="match status" value="1"/>
</dbReference>
<evidence type="ECO:0000313" key="4">
    <source>
        <dbReference type="EMBL" id="QIS08903.1"/>
    </source>
</evidence>
<name>A0A6G9Y769_9NOCA</name>
<keyword evidence="5" id="KW-1185">Reference proteome</keyword>
<sequence length="501" mass="54242">MRVGIRFGLILAVLLLLLPPPAGSAEPDLDRAAVDRFVTDYMAHTRLPGVAIAITHGARVLYVKGYGHDSTGAAITADTPMPIASVSKSFAALAIMQLVDAGKVDLDEPVQRYLADFRLADPRGSRITVRELLNQRSGMSDTAFPDLRRPQAHNLAEAVSRLHEARLADDPGTEFHYHNPNYQVVARIVEVVGGMPYADYLREHLLIPLGMRATSTVDTARDAKDIAHGYVRAYGIPIPVSEPDWFVGGSHGMITTASDLAPWLIAQNNGGVTADGGRLVSTAAIDLMHKPVGRDEYGMGWRRKQSGGPEQIFHTGDWFTYTAEQLLLPESGYGIAVLADTGLALQDDPPLISDGLVAITQGHTPDVRRPWGIYADWLLAIATVGVLAFGVGCVIRARRWADRQNGRPAWLVALRLAPFLLPPVILLLLPDLSGLVFAGRSGTFVQVMYVWPALVVLLGVATVSGLTVFIARGIRLWLRKNRAAPSDKVGCSPVRISDNSD</sequence>
<feature type="transmembrane region" description="Helical" evidence="1">
    <location>
        <begin position="377"/>
        <end position="397"/>
    </location>
</feature>
<keyword evidence="1" id="KW-0472">Membrane</keyword>
<dbReference type="InterPro" id="IPR012338">
    <property type="entry name" value="Beta-lactam/transpept-like"/>
</dbReference>
<dbReference type="EMBL" id="CP046172">
    <property type="protein sequence ID" value="QIS08903.1"/>
    <property type="molecule type" value="Genomic_DNA"/>
</dbReference>
<dbReference type="KEGG" id="nah:F5544_04955"/>
<feature type="chain" id="PRO_5026232923" evidence="2">
    <location>
        <begin position="25"/>
        <end position="501"/>
    </location>
</feature>
<keyword evidence="4" id="KW-0378">Hydrolase</keyword>
<organism evidence="4 5">
    <name type="scientific">Nocardia arthritidis</name>
    <dbReference type="NCBI Taxonomy" id="228602"/>
    <lineage>
        <taxon>Bacteria</taxon>
        <taxon>Bacillati</taxon>
        <taxon>Actinomycetota</taxon>
        <taxon>Actinomycetes</taxon>
        <taxon>Mycobacteriales</taxon>
        <taxon>Nocardiaceae</taxon>
        <taxon>Nocardia</taxon>
    </lineage>
</organism>
<dbReference type="Proteomes" id="UP000503540">
    <property type="component" value="Chromosome"/>
</dbReference>
<gene>
    <name evidence="4" type="ORF">F5544_04955</name>
</gene>
<dbReference type="InterPro" id="IPR050491">
    <property type="entry name" value="AmpC-like"/>
</dbReference>
<reference evidence="4 5" key="1">
    <citation type="journal article" date="2019" name="ACS Chem. Biol.">
        <title>Identification and Mobilization of a Cryptic Antibiotic Biosynthesis Gene Locus from a Human-Pathogenic Nocardia Isolate.</title>
        <authorList>
            <person name="Herisse M."/>
            <person name="Ishida K."/>
            <person name="Porter J.L."/>
            <person name="Howden B."/>
            <person name="Hertweck C."/>
            <person name="Stinear T.P."/>
            <person name="Pidot S.J."/>
        </authorList>
    </citation>
    <scope>NUCLEOTIDE SEQUENCE [LARGE SCALE GENOMIC DNA]</scope>
    <source>
        <strain evidence="4 5">AUSMDU00012717</strain>
    </source>
</reference>
<evidence type="ECO:0000256" key="1">
    <source>
        <dbReference type="SAM" id="Phobius"/>
    </source>
</evidence>
<feature type="signal peptide" evidence="2">
    <location>
        <begin position="1"/>
        <end position="24"/>
    </location>
</feature>
<dbReference type="GO" id="GO:0016787">
    <property type="term" value="F:hydrolase activity"/>
    <property type="evidence" value="ECO:0007669"/>
    <property type="project" value="UniProtKB-KW"/>
</dbReference>
<dbReference type="InterPro" id="IPR001466">
    <property type="entry name" value="Beta-lactam-related"/>
</dbReference>
<protein>
    <submittedName>
        <fullName evidence="4">Serine hydrolase</fullName>
    </submittedName>
</protein>
<feature type="transmembrane region" description="Helical" evidence="1">
    <location>
        <begin position="409"/>
        <end position="429"/>
    </location>
</feature>
<dbReference type="RefSeq" id="WP_167472078.1">
    <property type="nucleotide sequence ID" value="NZ_CP046172.1"/>
</dbReference>
<feature type="transmembrane region" description="Helical" evidence="1">
    <location>
        <begin position="449"/>
        <end position="471"/>
    </location>
</feature>
<keyword evidence="1" id="KW-0812">Transmembrane</keyword>
<dbReference type="PANTHER" id="PTHR46825:SF9">
    <property type="entry name" value="BETA-LACTAMASE-RELATED DOMAIN-CONTAINING PROTEIN"/>
    <property type="match status" value="1"/>
</dbReference>
<dbReference type="SUPFAM" id="SSF56601">
    <property type="entry name" value="beta-lactamase/transpeptidase-like"/>
    <property type="match status" value="1"/>
</dbReference>
<keyword evidence="2" id="KW-0732">Signal</keyword>
<dbReference type="AlphaFoldDB" id="A0A6G9Y769"/>
<evidence type="ECO:0000313" key="5">
    <source>
        <dbReference type="Proteomes" id="UP000503540"/>
    </source>
</evidence>
<evidence type="ECO:0000256" key="2">
    <source>
        <dbReference type="SAM" id="SignalP"/>
    </source>
</evidence>
<feature type="domain" description="Beta-lactamase-related" evidence="3">
    <location>
        <begin position="34"/>
        <end position="341"/>
    </location>
</feature>